<sequence>METLRVTTLMAATLAMGLAAGAFALYAHTIMPGLGRTDDRTFVAAFQATDRAIMNVWFIGLCFFGALIFTALAAFTHIGQRALPWIVAALILYAVAVVITIAVNVPLNDMIKNAGDPARIDVAAVRERFDEARWIGWNLVRVVTSTAAFGLLAWSLTLTSR</sequence>
<dbReference type="Pfam" id="PF08592">
    <property type="entry name" value="Anthrone_oxy"/>
    <property type="match status" value="1"/>
</dbReference>
<comment type="caution">
    <text evidence="2">The sequence shown here is derived from an EMBL/GenBank/DDBJ whole genome shotgun (WGS) entry which is preliminary data.</text>
</comment>
<keyword evidence="1" id="KW-0472">Membrane</keyword>
<dbReference type="RefSeq" id="WP_185071708.1">
    <property type="nucleotide sequence ID" value="NZ_JACHMB010000001.1"/>
</dbReference>
<keyword evidence="1" id="KW-1133">Transmembrane helix</keyword>
<feature type="transmembrane region" description="Helical" evidence="1">
    <location>
        <begin position="135"/>
        <end position="156"/>
    </location>
</feature>
<gene>
    <name evidence="2" type="ORF">HD596_005005</name>
</gene>
<feature type="transmembrane region" description="Helical" evidence="1">
    <location>
        <begin position="6"/>
        <end position="27"/>
    </location>
</feature>
<evidence type="ECO:0000313" key="2">
    <source>
        <dbReference type="EMBL" id="MBB5778249.1"/>
    </source>
</evidence>
<name>A0A7W9G6R6_9ACTN</name>
<organism evidence="2 3">
    <name type="scientific">Nonomuraea jabiensis</name>
    <dbReference type="NCBI Taxonomy" id="882448"/>
    <lineage>
        <taxon>Bacteria</taxon>
        <taxon>Bacillati</taxon>
        <taxon>Actinomycetota</taxon>
        <taxon>Actinomycetes</taxon>
        <taxon>Streptosporangiales</taxon>
        <taxon>Streptosporangiaceae</taxon>
        <taxon>Nonomuraea</taxon>
    </lineage>
</organism>
<accession>A0A7W9G6R6</accession>
<evidence type="ECO:0000256" key="1">
    <source>
        <dbReference type="SAM" id="Phobius"/>
    </source>
</evidence>
<proteinExistence type="predicted"/>
<protein>
    <submittedName>
        <fullName evidence="2">Putative membrane protein</fullName>
    </submittedName>
</protein>
<dbReference type="InterPro" id="IPR013901">
    <property type="entry name" value="Anthrone_oxy"/>
</dbReference>
<reference evidence="2 3" key="1">
    <citation type="submission" date="2020-08" db="EMBL/GenBank/DDBJ databases">
        <title>Sequencing the genomes of 1000 actinobacteria strains.</title>
        <authorList>
            <person name="Klenk H.-P."/>
        </authorList>
    </citation>
    <scope>NUCLEOTIDE SEQUENCE [LARGE SCALE GENOMIC DNA]</scope>
    <source>
        <strain evidence="2 3">DSM 45507</strain>
    </source>
</reference>
<dbReference type="AlphaFoldDB" id="A0A7W9G6R6"/>
<keyword evidence="3" id="KW-1185">Reference proteome</keyword>
<dbReference type="EMBL" id="JACHMB010000001">
    <property type="protein sequence ID" value="MBB5778249.1"/>
    <property type="molecule type" value="Genomic_DNA"/>
</dbReference>
<feature type="transmembrane region" description="Helical" evidence="1">
    <location>
        <begin position="82"/>
        <end position="103"/>
    </location>
</feature>
<keyword evidence="1" id="KW-0812">Transmembrane</keyword>
<feature type="transmembrane region" description="Helical" evidence="1">
    <location>
        <begin position="56"/>
        <end position="76"/>
    </location>
</feature>
<dbReference type="Proteomes" id="UP000579153">
    <property type="component" value="Unassembled WGS sequence"/>
</dbReference>
<evidence type="ECO:0000313" key="3">
    <source>
        <dbReference type="Proteomes" id="UP000579153"/>
    </source>
</evidence>